<evidence type="ECO:0000313" key="7">
    <source>
        <dbReference type="Proteomes" id="UP000029585"/>
    </source>
</evidence>
<dbReference type="PANTHER" id="PTHR48085">
    <property type="entry name" value="CADMIUM/ZINC-TRANSPORTING ATPASE HMA2-RELATED"/>
    <property type="match status" value="1"/>
</dbReference>
<name>A0A096DII6_FLAPL</name>
<evidence type="ECO:0000256" key="5">
    <source>
        <dbReference type="SAM" id="Phobius"/>
    </source>
</evidence>
<dbReference type="PATRIC" id="fig|742738.3.peg.281"/>
<comment type="similarity">
    <text evidence="1">Belongs to the cation transport ATPase (P-type) (TC 3.A.3) family. Type IB subfamily.</text>
</comment>
<sequence length="170" mass="17979">MLTGDQETAARAVCERLGIDTFRAQVLPADKASLIEGYKEGGSRLIMVGDGVNDSPALAAADVSVAMRDASDLAREVADITLLSSDLRELAALRRLSQRMLERINRNYRSILTINTSLLALGIFGILPPTTTALLHNASTMAISAASMRPYLPAPGGRGAQGKEPGNETA</sequence>
<evidence type="ECO:0000256" key="3">
    <source>
        <dbReference type="ARBA" id="ARBA00039103"/>
    </source>
</evidence>
<dbReference type="InterPro" id="IPR023214">
    <property type="entry name" value="HAD_sf"/>
</dbReference>
<gene>
    <name evidence="6" type="ORF">HMPREF9460_00268</name>
</gene>
<dbReference type="InterPro" id="IPR036412">
    <property type="entry name" value="HAD-like_sf"/>
</dbReference>
<dbReference type="GO" id="GO:0016020">
    <property type="term" value="C:membrane"/>
    <property type="evidence" value="ECO:0007669"/>
    <property type="project" value="InterPro"/>
</dbReference>
<feature type="transmembrane region" description="Helical" evidence="5">
    <location>
        <begin position="108"/>
        <end position="127"/>
    </location>
</feature>
<dbReference type="AlphaFoldDB" id="A0A096DII6"/>
<organism evidence="6 7">
    <name type="scientific">Flavonifractor plautii 1_3_50AFAA</name>
    <dbReference type="NCBI Taxonomy" id="742738"/>
    <lineage>
        <taxon>Bacteria</taxon>
        <taxon>Bacillati</taxon>
        <taxon>Bacillota</taxon>
        <taxon>Clostridia</taxon>
        <taxon>Eubacteriales</taxon>
        <taxon>Oscillospiraceae</taxon>
        <taxon>Flavonifractor</taxon>
    </lineage>
</organism>
<dbReference type="NCBIfam" id="TIGR01494">
    <property type="entry name" value="ATPase_P-type"/>
    <property type="match status" value="1"/>
</dbReference>
<keyword evidence="2" id="KW-0104">Cadmium</keyword>
<dbReference type="Gene3D" id="3.40.50.1000">
    <property type="entry name" value="HAD superfamily/HAD-like"/>
    <property type="match status" value="1"/>
</dbReference>
<dbReference type="Proteomes" id="UP000029585">
    <property type="component" value="Unassembled WGS sequence"/>
</dbReference>
<keyword evidence="5" id="KW-0472">Membrane</keyword>
<evidence type="ECO:0000256" key="2">
    <source>
        <dbReference type="ARBA" id="ARBA00022539"/>
    </source>
</evidence>
<dbReference type="InterPro" id="IPR001757">
    <property type="entry name" value="P_typ_ATPase"/>
</dbReference>
<dbReference type="PANTHER" id="PTHR48085:SF5">
    <property type="entry name" value="CADMIUM_ZINC-TRANSPORTING ATPASE HMA4-RELATED"/>
    <property type="match status" value="1"/>
</dbReference>
<reference evidence="6 7" key="1">
    <citation type="submission" date="2011-08" db="EMBL/GenBank/DDBJ databases">
        <title>The Genome Sequence of Clostridium orbiscindens 1_3_50AFAA.</title>
        <authorList>
            <consortium name="The Broad Institute Genome Sequencing Platform"/>
            <person name="Earl A."/>
            <person name="Ward D."/>
            <person name="Feldgarden M."/>
            <person name="Gevers D."/>
            <person name="Daigneault M."/>
            <person name="Strauss J."/>
            <person name="Allen-Vercoe E."/>
            <person name="Young S.K."/>
            <person name="Zeng Q."/>
            <person name="Gargeya S."/>
            <person name="Fitzgerald M."/>
            <person name="Haas B."/>
            <person name="Abouelleil A."/>
            <person name="Alvarado L."/>
            <person name="Arachchi H.M."/>
            <person name="Berlin A."/>
            <person name="Brown A."/>
            <person name="Chapman S.B."/>
            <person name="Chen Z."/>
            <person name="Dunbar C."/>
            <person name="Freedman E."/>
            <person name="Gearin G."/>
            <person name="Gellesch M."/>
            <person name="Goldberg J."/>
            <person name="Griggs A."/>
            <person name="Gujja S."/>
            <person name="Heiman D."/>
            <person name="Howarth C."/>
            <person name="Larson L."/>
            <person name="Lui A."/>
            <person name="MacDonald P.J.P."/>
            <person name="Montmayeur A."/>
            <person name="Murphy C."/>
            <person name="Neiman D."/>
            <person name="Pearson M."/>
            <person name="Priest M."/>
            <person name="Roberts A."/>
            <person name="Saif S."/>
            <person name="Shea T."/>
            <person name="Shenoy N."/>
            <person name="Sisk P."/>
            <person name="Stolte C."/>
            <person name="Sykes S."/>
            <person name="Wortman J."/>
            <person name="Nusbaum C."/>
            <person name="Birren B."/>
        </authorList>
    </citation>
    <scope>NUCLEOTIDE SEQUENCE [LARGE SCALE GENOMIC DNA]</scope>
    <source>
        <strain evidence="6 7">1_3_50AFAA</strain>
    </source>
</reference>
<keyword evidence="7" id="KW-1185">Reference proteome</keyword>
<protein>
    <recommendedName>
        <fullName evidence="3">Cd(2+)-exporting ATPase</fullName>
        <ecNumber evidence="3">7.2.2.21</ecNumber>
    </recommendedName>
</protein>
<comment type="catalytic activity">
    <reaction evidence="4">
        <text>Cd(2+)(in) + ATP + H2O = Cd(2+)(out) + ADP + phosphate + H(+)</text>
        <dbReference type="Rhea" id="RHEA:12132"/>
        <dbReference type="ChEBI" id="CHEBI:15377"/>
        <dbReference type="ChEBI" id="CHEBI:15378"/>
        <dbReference type="ChEBI" id="CHEBI:30616"/>
        <dbReference type="ChEBI" id="CHEBI:43474"/>
        <dbReference type="ChEBI" id="CHEBI:48775"/>
        <dbReference type="ChEBI" id="CHEBI:456216"/>
        <dbReference type="EC" id="7.2.2.21"/>
    </reaction>
</comment>
<evidence type="ECO:0000256" key="4">
    <source>
        <dbReference type="ARBA" id="ARBA00049338"/>
    </source>
</evidence>
<proteinExistence type="inferred from homology"/>
<dbReference type="GO" id="GO:0016887">
    <property type="term" value="F:ATP hydrolysis activity"/>
    <property type="evidence" value="ECO:0007669"/>
    <property type="project" value="InterPro"/>
</dbReference>
<evidence type="ECO:0000313" key="6">
    <source>
        <dbReference type="EMBL" id="KGF57334.1"/>
    </source>
</evidence>
<dbReference type="eggNOG" id="COG2217">
    <property type="taxonomic scope" value="Bacteria"/>
</dbReference>
<accession>A0A096DII6</accession>
<dbReference type="HOGENOM" id="CLU_001771_10_4_9"/>
<dbReference type="GO" id="GO:0008551">
    <property type="term" value="F:P-type cadmium transporter activity"/>
    <property type="evidence" value="ECO:0007669"/>
    <property type="project" value="UniProtKB-EC"/>
</dbReference>
<dbReference type="PRINTS" id="PR00119">
    <property type="entry name" value="CATATPASE"/>
</dbReference>
<dbReference type="EMBL" id="ADLO01000008">
    <property type="protein sequence ID" value="KGF57334.1"/>
    <property type="molecule type" value="Genomic_DNA"/>
</dbReference>
<dbReference type="Pfam" id="PF00702">
    <property type="entry name" value="Hydrolase"/>
    <property type="match status" value="1"/>
</dbReference>
<keyword evidence="5" id="KW-1133">Transmembrane helix</keyword>
<dbReference type="GO" id="GO:0005524">
    <property type="term" value="F:ATP binding"/>
    <property type="evidence" value="ECO:0007669"/>
    <property type="project" value="InterPro"/>
</dbReference>
<dbReference type="SUPFAM" id="SSF56784">
    <property type="entry name" value="HAD-like"/>
    <property type="match status" value="1"/>
</dbReference>
<dbReference type="PRINTS" id="PR00120">
    <property type="entry name" value="HATPASE"/>
</dbReference>
<keyword evidence="5" id="KW-0812">Transmembrane</keyword>
<comment type="caution">
    <text evidence="6">The sequence shown here is derived from an EMBL/GenBank/DDBJ whole genome shotgun (WGS) entry which is preliminary data.</text>
</comment>
<dbReference type="InterPro" id="IPR051014">
    <property type="entry name" value="Cation_Transport_ATPase_IB"/>
</dbReference>
<dbReference type="EC" id="7.2.2.21" evidence="3"/>
<evidence type="ECO:0000256" key="1">
    <source>
        <dbReference type="ARBA" id="ARBA00006024"/>
    </source>
</evidence>